<sequence>MEAPSPIAGNTSTYGRACTNCYKAKCRCVRAGTGSDCERCLRLKRKCQLSVSVRRRRGPMAEGSDTRIARLEEKMESLLAAMDTFVSSSGSLVGLADTTRPGATSISALVNMTSSGSSERLALSNTTVSTHTNSSPHSVSSAPSPTAALPNQEDGRLEYFRTRMLPYFPFIDLTPEMTTQYLLQNRPFLLQAIYTVTTFSTQEKLAQIEELKHLLFTSALLKVESSIDMLLGLLTYIAWSTDTFLGRADLVSRLMMLATSLVYDLRLFRPSPPDVQVMMAISQGQDEEARQGPNTETPFSLSEGRRAVLACFVLSSNLSSHLGRQDALNWTPKMEEALHMLTLNGSCPTDKLFVLQVRLQLLKQKAENVRHGGEVGCTHTEADPATVSLPHLLYFKMLRRQVQELKSSFRTNLHQTDILHAHAQYVELYINQLAYSMTYEPQPLNISGRLGFERFECLWQSVEDIKVWLGSFDAIHHSTLIGQPFHFWSQMIMSLTLLKYLSTLQDPEWDCQAVRNAVPLISTIDSMLQKLDQGSQQPELQCNDHLLHYLSKLLLRCRLWAEARWDMTCPMQEMNVFRESTPDATRHNSHIPDLDQIPWMQSMDLGDDRWFDEVLRIPTILD</sequence>
<dbReference type="InterPro" id="IPR051089">
    <property type="entry name" value="prtT"/>
</dbReference>
<protein>
    <submittedName>
        <fullName evidence="8">C6 transcription factor</fullName>
    </submittedName>
</protein>
<evidence type="ECO:0000313" key="8">
    <source>
        <dbReference type="EMBL" id="RMZ38113.1"/>
    </source>
</evidence>
<keyword evidence="4" id="KW-0238">DNA-binding</keyword>
<comment type="caution">
    <text evidence="8">The sequence shown here is derived from an EMBL/GenBank/DDBJ whole genome shotgun (WGS) entry which is preliminary data.</text>
</comment>
<dbReference type="Proteomes" id="UP000275480">
    <property type="component" value="Unassembled WGS sequence"/>
</dbReference>
<dbReference type="InterPro" id="IPR036864">
    <property type="entry name" value="Zn2-C6_fun-type_DNA-bd_sf"/>
</dbReference>
<evidence type="ECO:0000256" key="4">
    <source>
        <dbReference type="ARBA" id="ARBA00023125"/>
    </source>
</evidence>
<feature type="compositionally biased region" description="Low complexity" evidence="7">
    <location>
        <begin position="128"/>
        <end position="148"/>
    </location>
</feature>
<dbReference type="AlphaFoldDB" id="A0AB74BV04"/>
<feature type="region of interest" description="Disordered" evidence="7">
    <location>
        <begin position="128"/>
        <end position="152"/>
    </location>
</feature>
<organism evidence="8 9">
    <name type="scientific">Aspergillus flavus</name>
    <dbReference type="NCBI Taxonomy" id="5059"/>
    <lineage>
        <taxon>Eukaryota</taxon>
        <taxon>Fungi</taxon>
        <taxon>Dikarya</taxon>
        <taxon>Ascomycota</taxon>
        <taxon>Pezizomycotina</taxon>
        <taxon>Eurotiomycetes</taxon>
        <taxon>Eurotiomycetidae</taxon>
        <taxon>Eurotiales</taxon>
        <taxon>Aspergillaceae</taxon>
        <taxon>Aspergillus</taxon>
        <taxon>Aspergillus subgen. Circumdati</taxon>
    </lineage>
</organism>
<dbReference type="GO" id="GO:0000976">
    <property type="term" value="F:transcription cis-regulatory region binding"/>
    <property type="evidence" value="ECO:0007669"/>
    <property type="project" value="TreeGrafter"/>
</dbReference>
<keyword evidence="6" id="KW-0539">Nucleus</keyword>
<keyword evidence="2" id="KW-0862">Zinc</keyword>
<dbReference type="PANTHER" id="PTHR31845:SF18">
    <property type="entry name" value="ZN(II)2CYS6 TRANSCRIPTION FACTOR (EUROFUNG)"/>
    <property type="match status" value="1"/>
</dbReference>
<accession>A0AB74BV04</accession>
<dbReference type="GO" id="GO:0008270">
    <property type="term" value="F:zinc ion binding"/>
    <property type="evidence" value="ECO:0007669"/>
    <property type="project" value="InterPro"/>
</dbReference>
<evidence type="ECO:0000256" key="6">
    <source>
        <dbReference type="ARBA" id="ARBA00023242"/>
    </source>
</evidence>
<keyword evidence="3" id="KW-0805">Transcription regulation</keyword>
<dbReference type="EMBL" id="QQZZ01000171">
    <property type="protein sequence ID" value="RMZ38113.1"/>
    <property type="molecule type" value="Genomic_DNA"/>
</dbReference>
<gene>
    <name evidence="8" type="ORF">CA14_012823</name>
</gene>
<keyword evidence="5" id="KW-0804">Transcription</keyword>
<name>A0AB74BV04_ASPFL</name>
<evidence type="ECO:0000256" key="7">
    <source>
        <dbReference type="SAM" id="MobiDB-lite"/>
    </source>
</evidence>
<dbReference type="SUPFAM" id="SSF57701">
    <property type="entry name" value="Zn2/Cys6 DNA-binding domain"/>
    <property type="match status" value="1"/>
</dbReference>
<evidence type="ECO:0000256" key="2">
    <source>
        <dbReference type="ARBA" id="ARBA00022833"/>
    </source>
</evidence>
<proteinExistence type="predicted"/>
<dbReference type="GO" id="GO:0000981">
    <property type="term" value="F:DNA-binding transcription factor activity, RNA polymerase II-specific"/>
    <property type="evidence" value="ECO:0007669"/>
    <property type="project" value="InterPro"/>
</dbReference>
<dbReference type="Gene3D" id="4.10.240.10">
    <property type="entry name" value="Zn(2)-C6 fungal-type DNA-binding domain"/>
    <property type="match status" value="1"/>
</dbReference>
<evidence type="ECO:0000256" key="5">
    <source>
        <dbReference type="ARBA" id="ARBA00023163"/>
    </source>
</evidence>
<evidence type="ECO:0000256" key="1">
    <source>
        <dbReference type="ARBA" id="ARBA00004123"/>
    </source>
</evidence>
<dbReference type="GO" id="GO:0005634">
    <property type="term" value="C:nucleus"/>
    <property type="evidence" value="ECO:0007669"/>
    <property type="project" value="UniProtKB-SubCell"/>
</dbReference>
<dbReference type="PANTHER" id="PTHR31845">
    <property type="entry name" value="FINGER DOMAIN PROTEIN, PUTATIVE-RELATED"/>
    <property type="match status" value="1"/>
</dbReference>
<reference evidence="8 9" key="1">
    <citation type="submission" date="2018-07" db="EMBL/GenBank/DDBJ databases">
        <title>Identification of spontaneous genetic mutation associated with occurrence of a yellow conidial color mutant of Aspergillus flavus.</title>
        <authorList>
            <person name="Chang P.-K."/>
            <person name="Mack B.M."/>
            <person name="Scharfenstein L."/>
            <person name="Gilbert M.K."/>
        </authorList>
    </citation>
    <scope>NUCLEOTIDE SEQUENCE [LARGE SCALE GENOMIC DNA]</scope>
    <source>
        <strain evidence="8 9">CA14</strain>
    </source>
</reference>
<evidence type="ECO:0000256" key="3">
    <source>
        <dbReference type="ARBA" id="ARBA00023015"/>
    </source>
</evidence>
<comment type="subcellular location">
    <subcellularLocation>
        <location evidence="1">Nucleus</location>
    </subcellularLocation>
</comment>
<evidence type="ECO:0000313" key="9">
    <source>
        <dbReference type="Proteomes" id="UP000275480"/>
    </source>
</evidence>